<dbReference type="PANTHER" id="PTHR14202:SF0">
    <property type="entry name" value="RNA-BINDING PROTEIN RO60"/>
    <property type="match status" value="1"/>
</dbReference>
<evidence type="ECO:0000256" key="3">
    <source>
        <dbReference type="ARBA" id="ARBA00022490"/>
    </source>
</evidence>
<evidence type="ECO:0000256" key="5">
    <source>
        <dbReference type="ARBA" id="ARBA00022884"/>
    </source>
</evidence>
<keyword evidence="3" id="KW-0963">Cytoplasm</keyword>
<accession>A0ABY7DKG1</accession>
<evidence type="ECO:0000256" key="2">
    <source>
        <dbReference type="ARBA" id="ARBA00007814"/>
    </source>
</evidence>
<comment type="subcellular location">
    <subcellularLocation>
        <location evidence="1">Cytoplasm</location>
    </subcellularLocation>
</comment>
<dbReference type="SUPFAM" id="SSF140864">
    <property type="entry name" value="TROVE domain-like"/>
    <property type="match status" value="2"/>
</dbReference>
<evidence type="ECO:0000259" key="7">
    <source>
        <dbReference type="PROSITE" id="PS50988"/>
    </source>
</evidence>
<keyword evidence="5" id="KW-0694">RNA-binding</keyword>
<dbReference type="Pfam" id="PF05731">
    <property type="entry name" value="TROVE"/>
    <property type="match status" value="1"/>
</dbReference>
<keyword evidence="4" id="KW-0479">Metal-binding</keyword>
<dbReference type="InterPro" id="IPR008858">
    <property type="entry name" value="TROVE_dom"/>
</dbReference>
<evidence type="ECO:0000313" key="8">
    <source>
        <dbReference type="EMBL" id="WAQ97839.1"/>
    </source>
</evidence>
<protein>
    <submittedName>
        <fullName evidence="8">RO60-like protein</fullName>
    </submittedName>
</protein>
<keyword evidence="9" id="KW-1185">Reference proteome</keyword>
<evidence type="ECO:0000256" key="4">
    <source>
        <dbReference type="ARBA" id="ARBA00022723"/>
    </source>
</evidence>
<dbReference type="SUPFAM" id="SSF53300">
    <property type="entry name" value="vWA-like"/>
    <property type="match status" value="1"/>
</dbReference>
<evidence type="ECO:0000256" key="1">
    <source>
        <dbReference type="ARBA" id="ARBA00004496"/>
    </source>
</evidence>
<dbReference type="PANTHER" id="PTHR14202">
    <property type="entry name" value="60 KDA RIBONUCLEOPROTEIN SSA/RO"/>
    <property type="match status" value="1"/>
</dbReference>
<name>A0ABY7DKG1_MYAAR</name>
<dbReference type="Gene3D" id="3.40.50.410">
    <property type="entry name" value="von Willebrand factor, type A domain"/>
    <property type="match status" value="2"/>
</dbReference>
<dbReference type="PROSITE" id="PS50988">
    <property type="entry name" value="TROVE"/>
    <property type="match status" value="1"/>
</dbReference>
<sequence>MRQEGMYSSWMIWRDASAFSSWDQREGPTILISSGRGVEVVDKIRDISVNRRNVKQNALLYAYAICARSNNKDVKKRAYQYLSDICRIPTHLFMFIKFCEQESNTGEMPATGTGWGRAHKRAISRWYLNFANNPQLLARYVTKFKSREGWTHRDVLRLAHAHTREPVMGFILRYIVKGQKKAREMYMCEAARQTQELAAQQALDAVGTLLGGIEHSMQTTDAQELCELIDTHKLTWEQCPSQLLKDKGVWRKLIPHMPIEALVRNLGRMTQIELFEGEEGRETLAEVVRKIKAINQDPVIVEEEEEEEVMETDQGAPQVSSTLNKRNFLHPFKILLALETYRNCNTEHKKGKSTWTANKDIVEALDQAFYQAFSHVEPTRKTFYLGVDVSGSMSQPVLGSSNRMEELGITADMKMEDILNRMNQMRFGQTDCAMPMKDAIEMKRKDIDVFIVYTDCETWAGNIHPCIALNEYRKYAGKPDAKLIVCGMTATEFTIADKDDKNMLDISGFDSNAPRLIADFVQDKI</sequence>
<keyword evidence="6" id="KW-0687">Ribonucleoprotein</keyword>
<dbReference type="InterPro" id="IPR056800">
    <property type="entry name" value="vWA_Ro60"/>
</dbReference>
<dbReference type="EMBL" id="CP111014">
    <property type="protein sequence ID" value="WAQ97839.1"/>
    <property type="molecule type" value="Genomic_DNA"/>
</dbReference>
<dbReference type="Proteomes" id="UP001164746">
    <property type="component" value="Chromosome 3"/>
</dbReference>
<comment type="similarity">
    <text evidence="2">Belongs to the Ro 60 kDa family.</text>
</comment>
<evidence type="ECO:0000256" key="6">
    <source>
        <dbReference type="ARBA" id="ARBA00023274"/>
    </source>
</evidence>
<dbReference type="InterPro" id="IPR037214">
    <property type="entry name" value="TROVE_dom_sf"/>
</dbReference>
<evidence type="ECO:0000313" key="9">
    <source>
        <dbReference type="Proteomes" id="UP001164746"/>
    </source>
</evidence>
<gene>
    <name evidence="8" type="ORF">MAR_022212</name>
</gene>
<organism evidence="8 9">
    <name type="scientific">Mya arenaria</name>
    <name type="common">Soft-shell clam</name>
    <dbReference type="NCBI Taxonomy" id="6604"/>
    <lineage>
        <taxon>Eukaryota</taxon>
        <taxon>Metazoa</taxon>
        <taxon>Spiralia</taxon>
        <taxon>Lophotrochozoa</taxon>
        <taxon>Mollusca</taxon>
        <taxon>Bivalvia</taxon>
        <taxon>Autobranchia</taxon>
        <taxon>Heteroconchia</taxon>
        <taxon>Euheterodonta</taxon>
        <taxon>Imparidentia</taxon>
        <taxon>Neoheterodontei</taxon>
        <taxon>Myida</taxon>
        <taxon>Myoidea</taxon>
        <taxon>Myidae</taxon>
        <taxon>Mya</taxon>
    </lineage>
</organism>
<reference evidence="8" key="1">
    <citation type="submission" date="2022-11" db="EMBL/GenBank/DDBJ databases">
        <title>Centuries of genome instability and evolution in soft-shell clam transmissible cancer (bioRxiv).</title>
        <authorList>
            <person name="Hart S.F.M."/>
            <person name="Yonemitsu M.A."/>
            <person name="Giersch R.M."/>
            <person name="Beal B.F."/>
            <person name="Arriagada G."/>
            <person name="Davis B.W."/>
            <person name="Ostrander E.A."/>
            <person name="Goff S.P."/>
            <person name="Metzger M.J."/>
        </authorList>
    </citation>
    <scope>NUCLEOTIDE SEQUENCE</scope>
    <source>
        <strain evidence="8">MELC-2E11</strain>
        <tissue evidence="8">Siphon/mantle</tissue>
    </source>
</reference>
<feature type="domain" description="TROVE" evidence="7">
    <location>
        <begin position="1"/>
        <end position="381"/>
    </location>
</feature>
<dbReference type="InterPro" id="IPR036465">
    <property type="entry name" value="vWFA_dom_sf"/>
</dbReference>
<proteinExistence type="inferred from homology"/>
<dbReference type="Pfam" id="PF25045">
    <property type="entry name" value="vWA_Ro60"/>
    <property type="match status" value="1"/>
</dbReference>
<dbReference type="InterPro" id="IPR040322">
    <property type="entry name" value="TROVE2"/>
</dbReference>